<gene>
    <name evidence="1" type="ORF">GRFL_0039</name>
</gene>
<dbReference type="EC" id="3.1.1.2" evidence="1"/>
<dbReference type="CDD" id="cd01822">
    <property type="entry name" value="Lysophospholipase_L1_like"/>
    <property type="match status" value="1"/>
</dbReference>
<dbReference type="GO" id="GO:0004064">
    <property type="term" value="F:arylesterase activity"/>
    <property type="evidence" value="ECO:0007669"/>
    <property type="project" value="UniProtKB-EC"/>
</dbReference>
<dbReference type="KEGG" id="gfl:GRFL_0039"/>
<dbReference type="GO" id="GO:0004622">
    <property type="term" value="F:phosphatidylcholine lysophospholipase activity"/>
    <property type="evidence" value="ECO:0007669"/>
    <property type="project" value="TreeGrafter"/>
</dbReference>
<keyword evidence="2" id="KW-1185">Reference proteome</keyword>
<dbReference type="Pfam" id="PF13472">
    <property type="entry name" value="Lipase_GDSL_2"/>
    <property type="match status" value="1"/>
</dbReference>
<dbReference type="SUPFAM" id="SSF52266">
    <property type="entry name" value="SGNH hydrolase"/>
    <property type="match status" value="1"/>
</dbReference>
<evidence type="ECO:0000313" key="2">
    <source>
        <dbReference type="Proteomes" id="UP000186230"/>
    </source>
</evidence>
<reference evidence="1 2" key="1">
    <citation type="submission" date="2016-07" db="EMBL/GenBank/DDBJ databases">
        <title>Multi-omics approach to identify versatile polysaccharide utilization systems of a marine flavobacterium Gramella flava.</title>
        <authorList>
            <person name="Tang K."/>
        </authorList>
    </citation>
    <scope>NUCLEOTIDE SEQUENCE [LARGE SCALE GENOMIC DNA]</scope>
    <source>
        <strain evidence="1 2">JLT2011</strain>
    </source>
</reference>
<accession>A0A1L7I0N7</accession>
<dbReference type="InterPro" id="IPR051532">
    <property type="entry name" value="Ester_Hydrolysis_Enzymes"/>
</dbReference>
<organism evidence="1 2">
    <name type="scientific">Christiangramia flava JLT2011</name>
    <dbReference type="NCBI Taxonomy" id="1229726"/>
    <lineage>
        <taxon>Bacteria</taxon>
        <taxon>Pseudomonadati</taxon>
        <taxon>Bacteroidota</taxon>
        <taxon>Flavobacteriia</taxon>
        <taxon>Flavobacteriales</taxon>
        <taxon>Flavobacteriaceae</taxon>
        <taxon>Christiangramia</taxon>
    </lineage>
</organism>
<keyword evidence="1" id="KW-0378">Hydrolase</keyword>
<dbReference type="RefSeq" id="WP_236995843.1">
    <property type="nucleotide sequence ID" value="NZ_CP016359.1"/>
</dbReference>
<dbReference type="InterPro" id="IPR013830">
    <property type="entry name" value="SGNH_hydro"/>
</dbReference>
<dbReference type="PANTHER" id="PTHR30383">
    <property type="entry name" value="THIOESTERASE 1/PROTEASE 1/LYSOPHOSPHOLIPASE L1"/>
    <property type="match status" value="1"/>
</dbReference>
<evidence type="ECO:0000313" key="1">
    <source>
        <dbReference type="EMBL" id="APU66763.1"/>
    </source>
</evidence>
<dbReference type="PANTHER" id="PTHR30383:SF5">
    <property type="entry name" value="SGNH HYDROLASE-TYPE ESTERASE DOMAIN-CONTAINING PROTEIN"/>
    <property type="match status" value="1"/>
</dbReference>
<dbReference type="EMBL" id="CP016359">
    <property type="protein sequence ID" value="APU66763.1"/>
    <property type="molecule type" value="Genomic_DNA"/>
</dbReference>
<dbReference type="InterPro" id="IPR036514">
    <property type="entry name" value="SGNH_hydro_sf"/>
</dbReference>
<sequence>MISIMTSFRTFRFTFLFAFLVFCNSCKNETQKATEPSSEKIQSWENSAAVKDSVKNILFYGNSLTAGYGLDSDEAFPALIQQKLDSLNLDYKVINAGLSGETTAGGLGRLDWILKQPVSIFILELGANDGLRGVPLDETRKNLQSIIDKVRQKDPETNIILAGMQLPPNIGREYTAEFKEIYPSLAEKNDLYLIPFLLEDVAGKPDLNQGDGIHPTAEGQKIVARNVWEILREVISE</sequence>
<dbReference type="AlphaFoldDB" id="A0A1L7I0N7"/>
<name>A0A1L7I0N7_9FLAO</name>
<dbReference type="Gene3D" id="3.40.50.1110">
    <property type="entry name" value="SGNH hydrolase"/>
    <property type="match status" value="1"/>
</dbReference>
<protein>
    <submittedName>
        <fullName evidence="1">Arylesterase</fullName>
        <ecNumber evidence="1">3.1.1.2</ecNumber>
    </submittedName>
</protein>
<dbReference type="Proteomes" id="UP000186230">
    <property type="component" value="Chromosome"/>
</dbReference>
<dbReference type="STRING" id="1229726.GRFL_0039"/>
<proteinExistence type="predicted"/>